<dbReference type="InterPro" id="IPR021109">
    <property type="entry name" value="Peptidase_aspartic_dom_sf"/>
</dbReference>
<dbReference type="Gene3D" id="2.40.70.10">
    <property type="entry name" value="Acid Proteases"/>
    <property type="match status" value="1"/>
</dbReference>
<dbReference type="InterPro" id="IPR008503">
    <property type="entry name" value="Asp_endopeptidase"/>
</dbReference>
<gene>
    <name evidence="2" type="ORF">GCM10011365_21510</name>
</gene>
<organism evidence="2 3">
    <name type="scientific">Marinicella pacifica</name>
    <dbReference type="NCBI Taxonomy" id="1171543"/>
    <lineage>
        <taxon>Bacteria</taxon>
        <taxon>Pseudomonadati</taxon>
        <taxon>Pseudomonadota</taxon>
        <taxon>Gammaproteobacteria</taxon>
        <taxon>Lysobacterales</taxon>
        <taxon>Marinicellaceae</taxon>
        <taxon>Marinicella</taxon>
    </lineage>
</organism>
<sequence>MNEQKQLIIGWKEWGALPELGIQRIHMKTDTGAKTSAIHTIEYALYEKDDEEWVRFVVAPVQDDDDSQIECHLPVKDKRTVTNSGGMKTHRIVVETLLHIGDLQKRIELTLACRKKMKFRMLLGRQAMQGMSVRPDKAHLIKPPTKTKP</sequence>
<evidence type="ECO:0000313" key="2">
    <source>
        <dbReference type="EMBL" id="GGF99988.1"/>
    </source>
</evidence>
<dbReference type="EMBL" id="BMEO01000011">
    <property type="protein sequence ID" value="GGF99988.1"/>
    <property type="molecule type" value="Genomic_DNA"/>
</dbReference>
<feature type="domain" description="Retropepsin-like aspartic endopeptidase" evidence="1">
    <location>
        <begin position="8"/>
        <end position="130"/>
    </location>
</feature>
<evidence type="ECO:0000259" key="1">
    <source>
        <dbReference type="Pfam" id="PF05618"/>
    </source>
</evidence>
<keyword evidence="3" id="KW-1185">Reference proteome</keyword>
<dbReference type="Pfam" id="PF05618">
    <property type="entry name" value="Zn_protease"/>
    <property type="match status" value="1"/>
</dbReference>
<proteinExistence type="predicted"/>
<comment type="caution">
    <text evidence="2">The sequence shown here is derived from an EMBL/GenBank/DDBJ whole genome shotgun (WGS) entry which is preliminary data.</text>
</comment>
<reference evidence="2" key="1">
    <citation type="journal article" date="2014" name="Int. J. Syst. Evol. Microbiol.">
        <title>Complete genome sequence of Corynebacterium casei LMG S-19264T (=DSM 44701T), isolated from a smear-ripened cheese.</title>
        <authorList>
            <consortium name="US DOE Joint Genome Institute (JGI-PGF)"/>
            <person name="Walter F."/>
            <person name="Albersmeier A."/>
            <person name="Kalinowski J."/>
            <person name="Ruckert C."/>
        </authorList>
    </citation>
    <scope>NUCLEOTIDE SEQUENCE</scope>
    <source>
        <strain evidence="2">CGMCC 1.12181</strain>
    </source>
</reference>
<dbReference type="AlphaFoldDB" id="A0A917CV57"/>
<dbReference type="PANTHER" id="PTHR38037">
    <property type="entry name" value="ZN_PROTEASE DOMAIN-CONTAINING PROTEIN"/>
    <property type="match status" value="1"/>
</dbReference>
<evidence type="ECO:0000313" key="3">
    <source>
        <dbReference type="Proteomes" id="UP000605253"/>
    </source>
</evidence>
<reference evidence="2" key="2">
    <citation type="submission" date="2020-09" db="EMBL/GenBank/DDBJ databases">
        <authorList>
            <person name="Sun Q."/>
            <person name="Zhou Y."/>
        </authorList>
    </citation>
    <scope>NUCLEOTIDE SEQUENCE</scope>
    <source>
        <strain evidence="2">CGMCC 1.12181</strain>
    </source>
</reference>
<protein>
    <submittedName>
        <fullName evidence="2">Ribosomal protein S6 modification protein</fullName>
    </submittedName>
</protein>
<dbReference type="RefSeq" id="WP_188365753.1">
    <property type="nucleotide sequence ID" value="NZ_BAABJF010000024.1"/>
</dbReference>
<dbReference type="Proteomes" id="UP000605253">
    <property type="component" value="Unassembled WGS sequence"/>
</dbReference>
<name>A0A917CV57_9GAMM</name>
<dbReference type="SUPFAM" id="SSF50630">
    <property type="entry name" value="Acid proteases"/>
    <property type="match status" value="1"/>
</dbReference>
<dbReference type="PANTHER" id="PTHR38037:SF1">
    <property type="entry name" value="ATP-DEPENDENT ZINC PROTEASE DOMAIN-CONTAINING PROTEIN-RELATED"/>
    <property type="match status" value="1"/>
</dbReference>
<accession>A0A917CV57</accession>